<dbReference type="EMBL" id="JAGTUU010000005">
    <property type="protein sequence ID" value="MBS0125260.1"/>
    <property type="molecule type" value="Genomic_DNA"/>
</dbReference>
<dbReference type="CDD" id="cd04301">
    <property type="entry name" value="NAT_SF"/>
    <property type="match status" value="1"/>
</dbReference>
<dbReference type="Pfam" id="PF13508">
    <property type="entry name" value="Acetyltransf_7"/>
    <property type="match status" value="1"/>
</dbReference>
<dbReference type="InterPro" id="IPR000182">
    <property type="entry name" value="GNAT_dom"/>
</dbReference>
<dbReference type="GO" id="GO:0016747">
    <property type="term" value="F:acyltransferase activity, transferring groups other than amino-acyl groups"/>
    <property type="evidence" value="ECO:0007669"/>
    <property type="project" value="InterPro"/>
</dbReference>
<dbReference type="RefSeq" id="WP_212537215.1">
    <property type="nucleotide sequence ID" value="NZ_JAGTUU010000005.1"/>
</dbReference>
<evidence type="ECO:0000313" key="2">
    <source>
        <dbReference type="EMBL" id="MBS0125260.1"/>
    </source>
</evidence>
<dbReference type="PROSITE" id="PS51186">
    <property type="entry name" value="GNAT"/>
    <property type="match status" value="1"/>
</dbReference>
<dbReference type="AlphaFoldDB" id="A0A8J7WCW2"/>
<name>A0A8J7WCW2_9RHOB</name>
<dbReference type="Proteomes" id="UP000681356">
    <property type="component" value="Unassembled WGS sequence"/>
</dbReference>
<evidence type="ECO:0000259" key="1">
    <source>
        <dbReference type="PROSITE" id="PS51186"/>
    </source>
</evidence>
<comment type="caution">
    <text evidence="2">The sequence shown here is derived from an EMBL/GenBank/DDBJ whole genome shotgun (WGS) entry which is preliminary data.</text>
</comment>
<feature type="domain" description="N-acetyltransferase" evidence="1">
    <location>
        <begin position="1"/>
        <end position="156"/>
    </location>
</feature>
<protein>
    <submittedName>
        <fullName evidence="2">N-acetyltransferase</fullName>
    </submittedName>
</protein>
<evidence type="ECO:0000313" key="3">
    <source>
        <dbReference type="Proteomes" id="UP000681356"/>
    </source>
</evidence>
<keyword evidence="3" id="KW-1185">Reference proteome</keyword>
<organism evidence="2 3">
    <name type="scientific">Thetidibacter halocola</name>
    <dbReference type="NCBI Taxonomy" id="2827239"/>
    <lineage>
        <taxon>Bacteria</taxon>
        <taxon>Pseudomonadati</taxon>
        <taxon>Pseudomonadota</taxon>
        <taxon>Alphaproteobacteria</taxon>
        <taxon>Rhodobacterales</taxon>
        <taxon>Roseobacteraceae</taxon>
        <taxon>Thetidibacter</taxon>
    </lineage>
</organism>
<gene>
    <name evidence="2" type="ORF">KB874_14305</name>
</gene>
<proteinExistence type="predicted"/>
<reference evidence="2" key="1">
    <citation type="submission" date="2021-04" db="EMBL/GenBank/DDBJ databases">
        <authorList>
            <person name="Yoon J."/>
        </authorList>
    </citation>
    <scope>NUCLEOTIDE SEQUENCE</scope>
    <source>
        <strain evidence="2">KMU-90</strain>
    </source>
</reference>
<sequence>MQFSDAFKDRERQIADLVTASFTASEGAGEGALVGGLVRSQMASTPPQDLHIFLAEEDGALLGVAVFTRLRYAADPRRVFLLSPLAVATDRQGEGIGQALLQHALGVLHKNGVHVAMTYGNPAFYGKVGFVPLSESTAAAPLPLSHPEGWIGQSLTGAALTPLRGPCTCVPALNDPRFW</sequence>
<dbReference type="SUPFAM" id="SSF55729">
    <property type="entry name" value="Acyl-CoA N-acyltransferases (Nat)"/>
    <property type="match status" value="1"/>
</dbReference>
<accession>A0A8J7WCW2</accession>
<dbReference type="Gene3D" id="3.40.630.30">
    <property type="match status" value="1"/>
</dbReference>
<dbReference type="InterPro" id="IPR016181">
    <property type="entry name" value="Acyl_CoA_acyltransferase"/>
</dbReference>